<keyword evidence="1" id="KW-1133">Transmembrane helix</keyword>
<dbReference type="AlphaFoldDB" id="A0A4R8ZWE9"/>
<evidence type="ECO:0000256" key="1">
    <source>
        <dbReference type="SAM" id="Phobius"/>
    </source>
</evidence>
<dbReference type="RefSeq" id="WP_134520321.1">
    <property type="nucleotide sequence ID" value="NZ_SOHE01000060.1"/>
</dbReference>
<keyword evidence="3" id="KW-1185">Reference proteome</keyword>
<sequence>MTPPHTMTVLGIVIGGTLALTWAVLGFWACAFVALFMLIGGLVGRVVDGRLDVTALVDAFRGKRSSS</sequence>
<dbReference type="InterPro" id="IPR018730">
    <property type="entry name" value="DUF2273"/>
</dbReference>
<dbReference type="Pfam" id="PF10031">
    <property type="entry name" value="DUF2273"/>
    <property type="match status" value="1"/>
</dbReference>
<evidence type="ECO:0000313" key="2">
    <source>
        <dbReference type="EMBL" id="TFD47819.1"/>
    </source>
</evidence>
<organism evidence="2 3">
    <name type="scientific">Cryobacterium frigoriphilum</name>
    <dbReference type="NCBI Taxonomy" id="1259150"/>
    <lineage>
        <taxon>Bacteria</taxon>
        <taxon>Bacillati</taxon>
        <taxon>Actinomycetota</taxon>
        <taxon>Actinomycetes</taxon>
        <taxon>Micrococcales</taxon>
        <taxon>Microbacteriaceae</taxon>
        <taxon>Cryobacterium</taxon>
    </lineage>
</organism>
<evidence type="ECO:0000313" key="3">
    <source>
        <dbReference type="Proteomes" id="UP000297447"/>
    </source>
</evidence>
<gene>
    <name evidence="2" type="ORF">E3T55_14795</name>
</gene>
<keyword evidence="1" id="KW-0472">Membrane</keyword>
<dbReference type="OrthoDB" id="4570571at2"/>
<dbReference type="EMBL" id="SOHE01000060">
    <property type="protein sequence ID" value="TFD47819.1"/>
    <property type="molecule type" value="Genomic_DNA"/>
</dbReference>
<feature type="transmembrane region" description="Helical" evidence="1">
    <location>
        <begin position="20"/>
        <end position="43"/>
    </location>
</feature>
<proteinExistence type="predicted"/>
<comment type="caution">
    <text evidence="2">The sequence shown here is derived from an EMBL/GenBank/DDBJ whole genome shotgun (WGS) entry which is preliminary data.</text>
</comment>
<keyword evidence="1" id="KW-0812">Transmembrane</keyword>
<accession>A0A4R8ZWE9</accession>
<name>A0A4R8ZWE9_9MICO</name>
<protein>
    <submittedName>
        <fullName evidence="2">DUF2273 domain-containing protein</fullName>
    </submittedName>
</protein>
<reference evidence="2 3" key="1">
    <citation type="submission" date="2019-03" db="EMBL/GenBank/DDBJ databases">
        <title>Genomics of glacier-inhabiting Cryobacterium strains.</title>
        <authorList>
            <person name="Liu Q."/>
            <person name="Xin Y.-H."/>
        </authorList>
    </citation>
    <scope>NUCLEOTIDE SEQUENCE [LARGE SCALE GENOMIC DNA]</scope>
    <source>
        <strain evidence="2 3">Hh14</strain>
    </source>
</reference>
<dbReference type="Proteomes" id="UP000297447">
    <property type="component" value="Unassembled WGS sequence"/>
</dbReference>